<evidence type="ECO:0000313" key="1">
    <source>
        <dbReference type="EMBL" id="MCQ4632861.1"/>
    </source>
</evidence>
<reference evidence="1" key="1">
    <citation type="submission" date="2021-07" db="EMBL/GenBank/DDBJ databases">
        <title>Shinella sp. nov., a novel member of the genus Shinella from water.</title>
        <authorList>
            <person name="Deng Y."/>
        </authorList>
    </citation>
    <scope>NUCLEOTIDE SEQUENCE</scope>
    <source>
        <strain evidence="1">CPCC 100929</strain>
    </source>
</reference>
<dbReference type="RefSeq" id="WP_256119492.1">
    <property type="nucleotide sequence ID" value="NZ_WHSB02000009.1"/>
</dbReference>
<proteinExistence type="predicted"/>
<gene>
    <name evidence="1" type="ORF">GB927_022660</name>
</gene>
<organism evidence="1 2">
    <name type="scientific">Shinella lacus</name>
    <dbReference type="NCBI Taxonomy" id="2654216"/>
    <lineage>
        <taxon>Bacteria</taxon>
        <taxon>Pseudomonadati</taxon>
        <taxon>Pseudomonadota</taxon>
        <taxon>Alphaproteobacteria</taxon>
        <taxon>Hyphomicrobiales</taxon>
        <taxon>Rhizobiaceae</taxon>
        <taxon>Shinella</taxon>
    </lineage>
</organism>
<accession>A0ABT1RCX9</accession>
<keyword evidence="2" id="KW-1185">Reference proteome</keyword>
<evidence type="ECO:0000313" key="2">
    <source>
        <dbReference type="Proteomes" id="UP000996601"/>
    </source>
</evidence>
<sequence length="199" mass="22818">MSTDDENELYQAFLESGETRLIAPAENNVPSVEFRHGGGWRECRIWEGYLDASSFLLREVLREYPRANNLIFPAMFNLRHGIEVSLKWHIKYAGGVVPARAGHNLRVLLKTLQEAVNDEGGGDDEKGYLLFYFSKIVFELDPVDPRATAFRYSTELDGSPIEIEPSEWDLRHLYFVVSDLPVYLDNLSSMIDRNNTEEN</sequence>
<name>A0ABT1RCX9_9HYPH</name>
<dbReference type="EMBL" id="WHSB02000009">
    <property type="protein sequence ID" value="MCQ4632861.1"/>
    <property type="molecule type" value="Genomic_DNA"/>
</dbReference>
<dbReference type="Proteomes" id="UP000996601">
    <property type="component" value="Unassembled WGS sequence"/>
</dbReference>
<comment type="caution">
    <text evidence="1">The sequence shown here is derived from an EMBL/GenBank/DDBJ whole genome shotgun (WGS) entry which is preliminary data.</text>
</comment>
<protein>
    <submittedName>
        <fullName evidence="1">Uncharacterized protein</fullName>
    </submittedName>
</protein>